<reference evidence="1" key="1">
    <citation type="submission" date="2022-10" db="EMBL/GenBank/DDBJ databases">
        <title>Culturing micro-colonial fungi from biological soil crusts in the Mojave desert and describing Neophaeococcomyces mojavensis, and introducing the new genera and species Taxawa tesnikishii.</title>
        <authorList>
            <person name="Kurbessoian T."/>
            <person name="Stajich J.E."/>
        </authorList>
    </citation>
    <scope>NUCLEOTIDE SEQUENCE</scope>
    <source>
        <strain evidence="1">JES_112</strain>
    </source>
</reference>
<organism evidence="1 2">
    <name type="scientific">Neophaeococcomyces mojaviensis</name>
    <dbReference type="NCBI Taxonomy" id="3383035"/>
    <lineage>
        <taxon>Eukaryota</taxon>
        <taxon>Fungi</taxon>
        <taxon>Dikarya</taxon>
        <taxon>Ascomycota</taxon>
        <taxon>Pezizomycotina</taxon>
        <taxon>Eurotiomycetes</taxon>
        <taxon>Chaetothyriomycetidae</taxon>
        <taxon>Chaetothyriales</taxon>
        <taxon>Chaetothyriales incertae sedis</taxon>
        <taxon>Neophaeococcomyces</taxon>
    </lineage>
</organism>
<sequence>MTLRPDDVQRPKWSAKEPWSPIQQPPGAYPPSPGPRSPILPPGINQETKTVADVVRARRDEYIRKKTIKIKVGTWNVAALPGTYKDLGGWFAGGLGVKGLSQNLSGLITGSDSSDLSDSEVESVEDQEARYRKKSTTLPEHDTPAVPSGDEVDLYVLGLQEVIDITSMTEAVKPYTDPNPGRRWKNAIKRALPPGYTKVAEEQLLGLLLLIFASPQLKPEISSVSTNHVGTGLLGYLGNKGAVSARILLGETTRMLFVNCHLAAGADATALSRRIWDTSQILSRTQFAPVGDEFVYGPGRHEQIGDEDIAFWFGDLNYRLDDIPGEDVRRLLLLHARNEYDVLNKSKRRIDSELGRIQAESQESITIPRQEPDAENPATVSAAEPYLDPENDPASLRTTLKSLLTHDQLRAQQRLRKAFHDGWREGDINFLPTYKYDVGSVAMFDSGEKKRSPSWCDRILYRTRGDYEQYKMRTKLEAEARKKDEDMKKRGLDDAASQEDVLFDYDPENDGNNDFDDQDECNENEHDMELTRTKSAVEYAVALEEYISHQRVLSSDHKPLTAVFSVTYDSVDQHLKARIHDQVTRDFDRAENEARPSVTLVLDQASHTQTAADKSLESTELKMVDFGEVRYAVMYEHHLLIANTGQIDVTYAFVNRPVEGSDRNPASTFPSWLTVVVHQDADQAKPGPSDLGQSTRYKLRPGETTNIDIVLEIREGEMVKQLNAGELALDDILVLRISNGRDYFIPLKGVWLQSCFYRSVDELVRIPSGVRSLILSPIRAEAQMQSVAAVVHSAPQELFMLTEIIPSLVERVVADWDMLHDTEEPPWKTLSNHPWPFDHSDIIDLDIDMKAERLAEIREALDTAESIDKHMSPCTDTSEKLELVSDVLQSFLASLSDGVITSEVWKTIETQLLRYEKSKTAVTSEQLQDIVMEAISSTPVHSVALTFITFMLNRIITEISASSFDKATSSQASKTRTRSSTSASAMSDVSLSSVASIKTKRSFFPSLTRRTTDSSTTSSLTSPVEPAIEPVEKNRLAHGYAEVFAPLIIRSQEEPKMWAKEKKAQLARKVKIVEALLS</sequence>
<keyword evidence="2" id="KW-1185">Reference proteome</keyword>
<dbReference type="EMBL" id="JAPDRQ010000003">
    <property type="protein sequence ID" value="KAJ9664330.1"/>
    <property type="molecule type" value="Genomic_DNA"/>
</dbReference>
<evidence type="ECO:0000313" key="2">
    <source>
        <dbReference type="Proteomes" id="UP001172386"/>
    </source>
</evidence>
<accession>A0ACC3AKQ6</accession>
<dbReference type="Proteomes" id="UP001172386">
    <property type="component" value="Unassembled WGS sequence"/>
</dbReference>
<proteinExistence type="predicted"/>
<protein>
    <submittedName>
        <fullName evidence="1">Uncharacterized protein</fullName>
    </submittedName>
</protein>
<comment type="caution">
    <text evidence="1">The sequence shown here is derived from an EMBL/GenBank/DDBJ whole genome shotgun (WGS) entry which is preliminary data.</text>
</comment>
<gene>
    <name evidence="1" type="ORF">H2198_000259</name>
</gene>
<evidence type="ECO:0000313" key="1">
    <source>
        <dbReference type="EMBL" id="KAJ9664330.1"/>
    </source>
</evidence>
<name>A0ACC3AKQ6_9EURO</name>